<comment type="caution">
    <text evidence="6">The sequence shown here is derived from an EMBL/GenBank/DDBJ whole genome shotgun (WGS) entry which is preliminary data.</text>
</comment>
<evidence type="ECO:0000313" key="7">
    <source>
        <dbReference type="Proteomes" id="UP000075737"/>
    </source>
</evidence>
<name>A0A162M610_9FIRM</name>
<proteinExistence type="inferred from homology"/>
<feature type="binding site" evidence="5">
    <location>
        <position position="217"/>
    </location>
    <ligand>
        <name>adenosylcob(III)alamin</name>
        <dbReference type="ChEBI" id="CHEBI:18408"/>
    </ligand>
</feature>
<evidence type="ECO:0000256" key="3">
    <source>
        <dbReference type="ARBA" id="ARBA00023285"/>
    </source>
</evidence>
<protein>
    <recommendedName>
        <fullName evidence="5">Ethanolamine ammonia-lyase small subunit</fullName>
        <shortName evidence="5">EAL small subunit</shortName>
        <ecNumber evidence="5">4.3.1.7</ecNumber>
    </recommendedName>
</protein>
<dbReference type="InterPro" id="IPR042251">
    <property type="entry name" value="EutC_C"/>
</dbReference>
<comment type="subunit">
    <text evidence="5">The basic unit is a heterodimer which dimerizes to form tetramers. The heterotetramers trimerize; 6 large subunits form a core ring with 6 small subunits projecting outwards.</text>
</comment>
<dbReference type="GO" id="GO:0046336">
    <property type="term" value="P:ethanolamine catabolic process"/>
    <property type="evidence" value="ECO:0007669"/>
    <property type="project" value="UniProtKB-UniRule"/>
</dbReference>
<comment type="similarity">
    <text evidence="5">Belongs to the EutC family.</text>
</comment>
<dbReference type="OrthoDB" id="114248at2"/>
<dbReference type="GO" id="GO:0031471">
    <property type="term" value="C:ethanolamine degradation polyhedral organelle"/>
    <property type="evidence" value="ECO:0007669"/>
    <property type="project" value="UniProtKB-UniRule"/>
</dbReference>
<dbReference type="NCBIfam" id="NF003971">
    <property type="entry name" value="PRK05465.1"/>
    <property type="match status" value="1"/>
</dbReference>
<dbReference type="HAMAP" id="MF_00601">
    <property type="entry name" value="EutC"/>
    <property type="match status" value="1"/>
</dbReference>
<dbReference type="Gene3D" id="1.10.30.40">
    <property type="entry name" value="Ethanolamine ammonia-lyase light chain (EutC), N-terminal domain"/>
    <property type="match status" value="1"/>
</dbReference>
<feature type="binding site" evidence="5">
    <location>
        <position position="238"/>
    </location>
    <ligand>
        <name>adenosylcob(III)alamin</name>
        <dbReference type="ChEBI" id="CHEBI:18408"/>
    </ligand>
</feature>
<dbReference type="InterPro" id="IPR009246">
    <property type="entry name" value="EutC"/>
</dbReference>
<dbReference type="EMBL" id="LOHZ01000044">
    <property type="protein sequence ID" value="KYO64156.1"/>
    <property type="molecule type" value="Genomic_DNA"/>
</dbReference>
<dbReference type="GO" id="GO:0008851">
    <property type="term" value="F:ethanolamine ammonia-lyase activity"/>
    <property type="evidence" value="ECO:0007669"/>
    <property type="project" value="UniProtKB-UniRule"/>
</dbReference>
<dbReference type="RefSeq" id="WP_068749276.1">
    <property type="nucleotide sequence ID" value="NZ_LOHZ01000044.1"/>
</dbReference>
<gene>
    <name evidence="6" type="primary">eutC_2</name>
    <name evidence="5" type="synonym">eutC</name>
    <name evidence="6" type="ORF">ATZ99_21870</name>
</gene>
<comment type="subcellular location">
    <subcellularLocation>
        <location evidence="5">Bacterial microcompartment</location>
    </subcellularLocation>
</comment>
<comment type="catalytic activity">
    <reaction evidence="5">
        <text>ethanolamine = acetaldehyde + NH4(+)</text>
        <dbReference type="Rhea" id="RHEA:15313"/>
        <dbReference type="ChEBI" id="CHEBI:15343"/>
        <dbReference type="ChEBI" id="CHEBI:28938"/>
        <dbReference type="ChEBI" id="CHEBI:57603"/>
        <dbReference type="EC" id="4.3.1.7"/>
    </reaction>
</comment>
<dbReference type="Gene3D" id="3.40.50.11240">
    <property type="entry name" value="Ethanolamine ammonia-lyase light chain (EutC)"/>
    <property type="match status" value="1"/>
</dbReference>
<comment type="pathway">
    <text evidence="5">Amine and polyamine degradation; ethanolamine degradation.</text>
</comment>
<sequence>MLSEKDVQGIVESVLKELNLINMEKKENKTDILKERECVSSQKKNESVCEEQYLPDLNEIKLEEWALIPEPFDKEGLMRIKKNTPARIGLWRAGARYKVEPWLRFRADLAAAKDAVMKDVDPKFIEELGLFTVQTVVKDKDEYLTRPDLGRKLSEEAKEKILKECPKSPQVQLIVVDGLSSTAIEANAKDFIPSFLQALKGYGLSIGKPFFIKYGRVAVMDEVGELLQPEVLVELIGERPGLVTAKSMSAYMCYKPNKNTIESDRMLVSNIHDGGLPPVEAGAHVAGIVKKIYDAKASGVKLMNL</sequence>
<evidence type="ECO:0000256" key="1">
    <source>
        <dbReference type="ARBA" id="ARBA00022628"/>
    </source>
</evidence>
<dbReference type="PANTHER" id="PTHR39330:SF1">
    <property type="entry name" value="ETHANOLAMINE AMMONIA-LYASE SMALL SUBUNIT"/>
    <property type="match status" value="1"/>
</dbReference>
<dbReference type="EC" id="4.3.1.7" evidence="5"/>
<keyword evidence="2 5" id="KW-0456">Lyase</keyword>
<dbReference type="PANTHER" id="PTHR39330">
    <property type="entry name" value="ETHANOLAMINE AMMONIA-LYASE LIGHT CHAIN"/>
    <property type="match status" value="1"/>
</dbReference>
<keyword evidence="4 5" id="KW-1283">Bacterial microcompartment</keyword>
<evidence type="ECO:0000256" key="4">
    <source>
        <dbReference type="ARBA" id="ARBA00024446"/>
    </source>
</evidence>
<dbReference type="STRING" id="520767.ATZ99_21870"/>
<dbReference type="UniPathway" id="UPA00560"/>
<dbReference type="AlphaFoldDB" id="A0A162M610"/>
<dbReference type="GO" id="GO:0009350">
    <property type="term" value="C:ethanolamine ammonia-lyase complex"/>
    <property type="evidence" value="ECO:0007669"/>
    <property type="project" value="UniProtKB-UniRule"/>
</dbReference>
<keyword evidence="3 5" id="KW-0170">Cobalt</keyword>
<keyword evidence="7" id="KW-1185">Reference proteome</keyword>
<evidence type="ECO:0000256" key="5">
    <source>
        <dbReference type="HAMAP-Rule" id="MF_00601"/>
    </source>
</evidence>
<comment type="cofactor">
    <cofactor evidence="5">
        <name>adenosylcob(III)alamin</name>
        <dbReference type="ChEBI" id="CHEBI:18408"/>
    </cofactor>
    <text evidence="5">Binds between the large and small subunits.</text>
</comment>
<dbReference type="Pfam" id="PF05985">
    <property type="entry name" value="EutC"/>
    <property type="match status" value="1"/>
</dbReference>
<dbReference type="Proteomes" id="UP000075737">
    <property type="component" value="Unassembled WGS sequence"/>
</dbReference>
<dbReference type="InterPro" id="IPR042255">
    <property type="entry name" value="EutC_N"/>
</dbReference>
<dbReference type="GO" id="GO:0006520">
    <property type="term" value="P:amino acid metabolic process"/>
    <property type="evidence" value="ECO:0007669"/>
    <property type="project" value="InterPro"/>
</dbReference>
<dbReference type="GO" id="GO:0031419">
    <property type="term" value="F:cobalamin binding"/>
    <property type="evidence" value="ECO:0007669"/>
    <property type="project" value="UniProtKB-UniRule"/>
</dbReference>
<evidence type="ECO:0000256" key="2">
    <source>
        <dbReference type="ARBA" id="ARBA00023239"/>
    </source>
</evidence>
<evidence type="ECO:0000313" key="6">
    <source>
        <dbReference type="EMBL" id="KYO64156.1"/>
    </source>
</evidence>
<organism evidence="6 7">
    <name type="scientific">Thermovenabulum gondwanense</name>
    <dbReference type="NCBI Taxonomy" id="520767"/>
    <lineage>
        <taxon>Bacteria</taxon>
        <taxon>Bacillati</taxon>
        <taxon>Bacillota</taxon>
        <taxon>Clostridia</taxon>
        <taxon>Thermosediminibacterales</taxon>
        <taxon>Thermosediminibacteraceae</taxon>
        <taxon>Thermovenabulum</taxon>
    </lineage>
</organism>
<reference evidence="6 7" key="1">
    <citation type="submission" date="2015-12" db="EMBL/GenBank/DDBJ databases">
        <title>Draft genome of Thermovenabulum gondwanense isolated from a red thermophilic microbial mat colonisisng an outflow channel of a bore well.</title>
        <authorList>
            <person name="Patel B.K."/>
        </authorList>
    </citation>
    <scope>NUCLEOTIDE SEQUENCE [LARGE SCALE GENOMIC DNA]</scope>
    <source>
        <strain evidence="6 7">R270</strain>
    </source>
</reference>
<dbReference type="PATRIC" id="fig|520767.4.peg.2315"/>
<comment type="function">
    <text evidence="5">Catalyzes the deamination of various vicinal amino-alcohols to oxo compounds. Allows this organism to utilize ethanolamine as the sole source of nitrogen and carbon in the presence of external vitamin B12.</text>
</comment>
<accession>A0A162M610</accession>
<keyword evidence="1 5" id="KW-0846">Cobalamin</keyword>